<dbReference type="GO" id="GO:0003677">
    <property type="term" value="F:DNA binding"/>
    <property type="evidence" value="ECO:0007669"/>
    <property type="project" value="InterPro"/>
</dbReference>
<dbReference type="CDD" id="cd00093">
    <property type="entry name" value="HTH_XRE"/>
    <property type="match status" value="1"/>
</dbReference>
<evidence type="ECO:0000256" key="2">
    <source>
        <dbReference type="SAM" id="MobiDB-lite"/>
    </source>
</evidence>
<feature type="region of interest" description="Disordered" evidence="2">
    <location>
        <begin position="113"/>
        <end position="133"/>
    </location>
</feature>
<accession>A0A1H2SPP4</accession>
<dbReference type="Gene3D" id="1.25.40.10">
    <property type="entry name" value="Tetratricopeptide repeat domain"/>
    <property type="match status" value="1"/>
</dbReference>
<dbReference type="AlphaFoldDB" id="A0A1H2SPP4"/>
<dbReference type="InterPro" id="IPR019734">
    <property type="entry name" value="TPR_rpt"/>
</dbReference>
<reference evidence="4 5" key="1">
    <citation type="submission" date="2016-10" db="EMBL/GenBank/DDBJ databases">
        <authorList>
            <person name="de Groot N.N."/>
        </authorList>
    </citation>
    <scope>NUCLEOTIDE SEQUENCE [LARGE SCALE GENOMIC DNA]</scope>
    <source>
        <strain evidence="4 5">CPCC 202699</strain>
    </source>
</reference>
<sequence>MTHENALRAQPPAGSSDPAGPRAHRRRRRAIAAILVLRRGWVLMSERATFGAELRRLRRAAGISLTEFAARTHYSKGYLSKVETGLAVPNAAFAEACERELQLSGALTALLPREPAKRRTRPDARPSGLPPATTVFTGRAAEFQAVRSALEADGGVCVISGMGGIGKTELAKRIAHRLEAGFADGCVFLDLRGHSPGETADEPSAVHDRLLRRLGVPATRIPSDPHDRAMVYQSRLRGRSLLLVLDNAASAAQVRPLLPAEPKCRVLITSRSRLSSLDDTRHVALDVLDTPSAVDLFVSLTGTAPGEVVTRVVERCAGLPLAIRIAAARLSAHPTWTVDELDRRLAAEAERLGELDDGERSLLAAFRLSLRQLSPAEARLFGLLALHPGADLDLHAATALSALPARETDRLLNRLHDAYLLTQPAPDRYGFHDLLKLFAADVVTERDGAFRRLMDFAVQVAAHGDHLLTSRRFVRKRIFGEHPPEPMPLDDETALSWFRAEWRGLVSLCRAAGERGEHERCWQLAYFLRGFFFTAKLWDPWKATHRWARASAQALGDRWVLATTTTNLGVALVDSGDVEAAFACYDEALTLYRELGDEHGESMALAHRAWADHYSGKHTEALRDFQHAQAFYARTGNRRNAAITDRGIALVLIPLGRAPEAAALAASTLTTFNELGLDLDAAMALNCLGWAWFHAGHHDRATTAYHDAADRARACGSSYETARAYTGIGNIAAARGEHALAADFWERADDVHPDLNPLMVGETRVRWGS</sequence>
<dbReference type="PROSITE" id="PS50005">
    <property type="entry name" value="TPR"/>
    <property type="match status" value="1"/>
</dbReference>
<evidence type="ECO:0000256" key="1">
    <source>
        <dbReference type="PROSITE-ProRule" id="PRU00339"/>
    </source>
</evidence>
<dbReference type="SMART" id="SM00382">
    <property type="entry name" value="AAA"/>
    <property type="match status" value="1"/>
</dbReference>
<dbReference type="Pfam" id="PF13424">
    <property type="entry name" value="TPR_12"/>
    <property type="match status" value="1"/>
</dbReference>
<keyword evidence="5" id="KW-1185">Reference proteome</keyword>
<dbReference type="Pfam" id="PF00931">
    <property type="entry name" value="NB-ARC"/>
    <property type="match status" value="1"/>
</dbReference>
<dbReference type="EMBL" id="FNON01000001">
    <property type="protein sequence ID" value="SDW33606.1"/>
    <property type="molecule type" value="Genomic_DNA"/>
</dbReference>
<dbReference type="SMART" id="SM00028">
    <property type="entry name" value="TPR"/>
    <property type="match status" value="4"/>
</dbReference>
<dbReference type="Pfam" id="PF13560">
    <property type="entry name" value="HTH_31"/>
    <property type="match status" value="1"/>
</dbReference>
<dbReference type="PROSITE" id="PS50943">
    <property type="entry name" value="HTH_CROC1"/>
    <property type="match status" value="1"/>
</dbReference>
<evidence type="ECO:0000259" key="3">
    <source>
        <dbReference type="PROSITE" id="PS50943"/>
    </source>
</evidence>
<organism evidence="4 5">
    <name type="scientific">Amycolatopsis xylanica</name>
    <dbReference type="NCBI Taxonomy" id="589385"/>
    <lineage>
        <taxon>Bacteria</taxon>
        <taxon>Bacillati</taxon>
        <taxon>Actinomycetota</taxon>
        <taxon>Actinomycetes</taxon>
        <taxon>Pseudonocardiales</taxon>
        <taxon>Pseudonocardiaceae</taxon>
        <taxon>Amycolatopsis</taxon>
    </lineage>
</organism>
<dbReference type="GO" id="GO:0043531">
    <property type="term" value="F:ADP binding"/>
    <property type="evidence" value="ECO:0007669"/>
    <property type="project" value="InterPro"/>
</dbReference>
<feature type="region of interest" description="Disordered" evidence="2">
    <location>
        <begin position="1"/>
        <end position="24"/>
    </location>
</feature>
<dbReference type="STRING" id="589385.SAMN05421504_101299"/>
<dbReference type="SMART" id="SM00530">
    <property type="entry name" value="HTH_XRE"/>
    <property type="match status" value="1"/>
</dbReference>
<dbReference type="PANTHER" id="PTHR47691">
    <property type="entry name" value="REGULATOR-RELATED"/>
    <property type="match status" value="1"/>
</dbReference>
<dbReference type="SUPFAM" id="SSF47413">
    <property type="entry name" value="lambda repressor-like DNA-binding domains"/>
    <property type="match status" value="1"/>
</dbReference>
<dbReference type="SUPFAM" id="SSF52540">
    <property type="entry name" value="P-loop containing nucleoside triphosphate hydrolases"/>
    <property type="match status" value="1"/>
</dbReference>
<feature type="domain" description="HTH cro/C1-type" evidence="3">
    <location>
        <begin position="54"/>
        <end position="107"/>
    </location>
</feature>
<dbReference type="PANTHER" id="PTHR47691:SF3">
    <property type="entry name" value="HTH-TYPE TRANSCRIPTIONAL REGULATOR RV0890C-RELATED"/>
    <property type="match status" value="1"/>
</dbReference>
<proteinExistence type="predicted"/>
<dbReference type="SUPFAM" id="SSF48452">
    <property type="entry name" value="TPR-like"/>
    <property type="match status" value="1"/>
</dbReference>
<dbReference type="InterPro" id="IPR001387">
    <property type="entry name" value="Cro/C1-type_HTH"/>
</dbReference>
<evidence type="ECO:0000313" key="4">
    <source>
        <dbReference type="EMBL" id="SDW33606.1"/>
    </source>
</evidence>
<dbReference type="InterPro" id="IPR002182">
    <property type="entry name" value="NB-ARC"/>
</dbReference>
<keyword evidence="1" id="KW-0802">TPR repeat</keyword>
<gene>
    <name evidence="4" type="ORF">SAMN05421504_101299</name>
</gene>
<dbReference type="Proteomes" id="UP000199515">
    <property type="component" value="Unassembled WGS sequence"/>
</dbReference>
<protein>
    <submittedName>
        <fullName evidence="4">Tetratricopeptide repeat-containing protein</fullName>
    </submittedName>
</protein>
<dbReference type="Gene3D" id="3.40.50.300">
    <property type="entry name" value="P-loop containing nucleotide triphosphate hydrolases"/>
    <property type="match status" value="1"/>
</dbReference>
<dbReference type="Gene3D" id="1.10.260.40">
    <property type="entry name" value="lambda repressor-like DNA-binding domains"/>
    <property type="match status" value="1"/>
</dbReference>
<dbReference type="InterPro" id="IPR003593">
    <property type="entry name" value="AAA+_ATPase"/>
</dbReference>
<name>A0A1H2SPP4_9PSEU</name>
<feature type="compositionally biased region" description="Basic and acidic residues" evidence="2">
    <location>
        <begin position="114"/>
        <end position="124"/>
    </location>
</feature>
<dbReference type="InterPro" id="IPR027417">
    <property type="entry name" value="P-loop_NTPase"/>
</dbReference>
<evidence type="ECO:0000313" key="5">
    <source>
        <dbReference type="Proteomes" id="UP000199515"/>
    </source>
</evidence>
<dbReference type="InterPro" id="IPR011990">
    <property type="entry name" value="TPR-like_helical_dom_sf"/>
</dbReference>
<dbReference type="PRINTS" id="PR00364">
    <property type="entry name" value="DISEASERSIST"/>
</dbReference>
<dbReference type="InterPro" id="IPR010982">
    <property type="entry name" value="Lambda_DNA-bd_dom_sf"/>
</dbReference>
<feature type="repeat" description="TPR" evidence="1">
    <location>
        <begin position="722"/>
        <end position="755"/>
    </location>
</feature>